<dbReference type="InterPro" id="IPR006233">
    <property type="entry name" value="Cys_b_lyase_bac"/>
</dbReference>
<comment type="cofactor">
    <cofactor evidence="1 9">
        <name>pyridoxal 5'-phosphate</name>
        <dbReference type="ChEBI" id="CHEBI:597326"/>
    </cofactor>
</comment>
<evidence type="ECO:0000256" key="3">
    <source>
        <dbReference type="ARBA" id="ARBA00022898"/>
    </source>
</evidence>
<sequence>MSERTPDISPAGDDTLLTHVGNRPRDNFGVVNPPVYHASTILFPTVASLREAEVSRARFSMVTYGRQGTPTTMAFEEAVARLEGADRALALPSGLAAIAASLMAFLKTGDHLLMVDTVYGPVRGLCKRLLADFGIQTTYYDPAIGERIGGLMRPETRVVYLEAPGSLTFEMQDVPAIAAAARARGATVMMDNTWATPLFFKPLRHGVDVVIEAATKYMGGHSDLMMGVVAADHDRLIRIKSAAHMMGHAAAPDDCYLALRGLRTLSVRLERHQKTGLELARWLQVRPEVDRVLHPALPQDPGHPLWKRDFGGATGLFGVVLKPCAPEALEAMLDGMALFGMGYSWGGYESLILPVAPQASRSATRWDAAGPTLRLHAGLEDIKDLKADLDRGFARLNAGKGAQDP</sequence>
<evidence type="ECO:0000313" key="10">
    <source>
        <dbReference type="EMBL" id="QEX17028.1"/>
    </source>
</evidence>
<proteinExistence type="inferred from homology"/>
<evidence type="ECO:0000256" key="2">
    <source>
        <dbReference type="ARBA" id="ARBA00009077"/>
    </source>
</evidence>
<dbReference type="Gene3D" id="3.90.1150.10">
    <property type="entry name" value="Aspartate Aminotransferase, domain 1"/>
    <property type="match status" value="1"/>
</dbReference>
<comment type="catalytic activity">
    <reaction evidence="7">
        <text>an S-substituted L-cysteine + H2O = a thiol + pyruvate + NH4(+)</text>
        <dbReference type="Rhea" id="RHEA:18121"/>
        <dbReference type="ChEBI" id="CHEBI:15361"/>
        <dbReference type="ChEBI" id="CHEBI:15377"/>
        <dbReference type="ChEBI" id="CHEBI:28938"/>
        <dbReference type="ChEBI" id="CHEBI:29256"/>
        <dbReference type="ChEBI" id="CHEBI:58717"/>
        <dbReference type="EC" id="4.4.1.13"/>
    </reaction>
</comment>
<evidence type="ECO:0000256" key="7">
    <source>
        <dbReference type="ARBA" id="ARBA00047625"/>
    </source>
</evidence>
<dbReference type="RefSeq" id="WP_151177320.1">
    <property type="nucleotide sequence ID" value="NZ_CP042906.1"/>
</dbReference>
<dbReference type="PIRSF" id="PIRSF001434">
    <property type="entry name" value="CGS"/>
    <property type="match status" value="1"/>
</dbReference>
<reference evidence="10 11" key="1">
    <citation type="submission" date="2019-08" db="EMBL/GenBank/DDBJ databases">
        <title>Hyperibacter terrae gen. nov., sp. nov. and Hyperibacter viscosus sp. nov., two new members in the family Rhodospirillaceae isolated from the rhizosphere of Hypericum perforatum.</title>
        <authorList>
            <person name="Noviana Z."/>
        </authorList>
    </citation>
    <scope>NUCLEOTIDE SEQUENCE [LARGE SCALE GENOMIC DNA]</scope>
    <source>
        <strain evidence="10 11">R5913</strain>
    </source>
</reference>
<gene>
    <name evidence="10" type="ORF">FRZ44_23240</name>
</gene>
<dbReference type="InterPro" id="IPR000277">
    <property type="entry name" value="Cys/Met-Metab_PyrdxlP-dep_enz"/>
</dbReference>
<dbReference type="FunFam" id="3.40.640.10:FF:000046">
    <property type="entry name" value="Cystathionine gamma-lyase"/>
    <property type="match status" value="1"/>
</dbReference>
<feature type="modified residue" description="N6-(pyridoxal phosphate)lysine" evidence="8">
    <location>
        <position position="216"/>
    </location>
</feature>
<keyword evidence="3 8" id="KW-0663">Pyridoxal phosphate</keyword>
<evidence type="ECO:0000256" key="5">
    <source>
        <dbReference type="ARBA" id="ARBA00046315"/>
    </source>
</evidence>
<dbReference type="GO" id="GO:0019450">
    <property type="term" value="P:L-cysteine catabolic process to pyruvate"/>
    <property type="evidence" value="ECO:0007669"/>
    <property type="project" value="TreeGrafter"/>
</dbReference>
<comment type="similarity">
    <text evidence="2 9">Belongs to the trans-sulfuration enzymes family.</text>
</comment>
<dbReference type="Proteomes" id="UP000326202">
    <property type="component" value="Chromosome"/>
</dbReference>
<evidence type="ECO:0000256" key="1">
    <source>
        <dbReference type="ARBA" id="ARBA00001933"/>
    </source>
</evidence>
<evidence type="ECO:0000256" key="4">
    <source>
        <dbReference type="ARBA" id="ARBA00023239"/>
    </source>
</evidence>
<dbReference type="AlphaFoldDB" id="A0A5J6MHN4"/>
<dbReference type="SUPFAM" id="SSF53383">
    <property type="entry name" value="PLP-dependent transferases"/>
    <property type="match status" value="1"/>
</dbReference>
<comment type="catalytic activity">
    <reaction evidence="6">
        <text>L,L-cystathionine + H2O = L-homocysteine + pyruvate + NH4(+)</text>
        <dbReference type="Rhea" id="RHEA:13965"/>
        <dbReference type="ChEBI" id="CHEBI:15361"/>
        <dbReference type="ChEBI" id="CHEBI:15377"/>
        <dbReference type="ChEBI" id="CHEBI:28938"/>
        <dbReference type="ChEBI" id="CHEBI:58161"/>
        <dbReference type="ChEBI" id="CHEBI:58199"/>
    </reaction>
</comment>
<comment type="pathway">
    <text evidence="5">Amino-acid biosynthesis; L-methionine biosynthesis via de novo pathway; L-homocysteine from L-cystathionine: step 1/1.</text>
</comment>
<keyword evidence="4 10" id="KW-0456">Lyase</keyword>
<organism evidence="10 11">
    <name type="scientific">Hypericibacter terrae</name>
    <dbReference type="NCBI Taxonomy" id="2602015"/>
    <lineage>
        <taxon>Bacteria</taxon>
        <taxon>Pseudomonadati</taxon>
        <taxon>Pseudomonadota</taxon>
        <taxon>Alphaproteobacteria</taxon>
        <taxon>Rhodospirillales</taxon>
        <taxon>Dongiaceae</taxon>
        <taxon>Hypericibacter</taxon>
    </lineage>
</organism>
<dbReference type="InterPro" id="IPR054542">
    <property type="entry name" value="Cys_met_metab_PP"/>
</dbReference>
<dbReference type="PROSITE" id="PS00868">
    <property type="entry name" value="CYS_MET_METAB_PP"/>
    <property type="match status" value="1"/>
</dbReference>
<dbReference type="PANTHER" id="PTHR43500:SF1">
    <property type="entry name" value="CYSTATHIONINE BETA-LYASE-RELATED"/>
    <property type="match status" value="1"/>
</dbReference>
<dbReference type="KEGG" id="htq:FRZ44_23240"/>
<dbReference type="GO" id="GO:0047804">
    <property type="term" value="F:cysteine-S-conjugate beta-lyase activity"/>
    <property type="evidence" value="ECO:0007669"/>
    <property type="project" value="UniProtKB-EC"/>
</dbReference>
<evidence type="ECO:0000256" key="8">
    <source>
        <dbReference type="PIRSR" id="PIRSR001434-2"/>
    </source>
</evidence>
<dbReference type="PANTHER" id="PTHR43500">
    <property type="entry name" value="CYSTATHIONINE BETA-LYASE-RELATED"/>
    <property type="match status" value="1"/>
</dbReference>
<keyword evidence="11" id="KW-1185">Reference proteome</keyword>
<accession>A0A5J6MHN4</accession>
<dbReference type="OrthoDB" id="9790858at2"/>
<dbReference type="Pfam" id="PF01053">
    <property type="entry name" value="Cys_Met_Meta_PP"/>
    <property type="match status" value="1"/>
</dbReference>
<protein>
    <submittedName>
        <fullName evidence="10">Cystathionine beta-lyase</fullName>
    </submittedName>
</protein>
<dbReference type="GO" id="GO:0030170">
    <property type="term" value="F:pyridoxal phosphate binding"/>
    <property type="evidence" value="ECO:0007669"/>
    <property type="project" value="InterPro"/>
</dbReference>
<evidence type="ECO:0000256" key="9">
    <source>
        <dbReference type="RuleBase" id="RU362118"/>
    </source>
</evidence>
<dbReference type="GO" id="GO:0019346">
    <property type="term" value="P:transsulfuration"/>
    <property type="evidence" value="ECO:0007669"/>
    <property type="project" value="InterPro"/>
</dbReference>
<name>A0A5J6MHN4_9PROT</name>
<dbReference type="Gene3D" id="3.40.640.10">
    <property type="entry name" value="Type I PLP-dependent aspartate aminotransferase-like (Major domain)"/>
    <property type="match status" value="1"/>
</dbReference>
<evidence type="ECO:0000256" key="6">
    <source>
        <dbReference type="ARBA" id="ARBA00047517"/>
    </source>
</evidence>
<dbReference type="InterPro" id="IPR015421">
    <property type="entry name" value="PyrdxlP-dep_Trfase_major"/>
</dbReference>
<evidence type="ECO:0000313" key="11">
    <source>
        <dbReference type="Proteomes" id="UP000326202"/>
    </source>
</evidence>
<dbReference type="EMBL" id="CP042906">
    <property type="protein sequence ID" value="QEX17028.1"/>
    <property type="molecule type" value="Genomic_DNA"/>
</dbReference>
<dbReference type="InterPro" id="IPR015422">
    <property type="entry name" value="PyrdxlP-dep_Trfase_small"/>
</dbReference>
<dbReference type="InterPro" id="IPR015424">
    <property type="entry name" value="PyrdxlP-dep_Trfase"/>
</dbReference>
<dbReference type="NCBIfam" id="TIGR01324">
    <property type="entry name" value="cysta_beta_ly_B"/>
    <property type="match status" value="1"/>
</dbReference>